<dbReference type="InterPro" id="IPR006769">
    <property type="entry name" value="MCU_C"/>
</dbReference>
<sequence length="290" mass="34296">MTKNKNDEYELDFPSLDNQRVAQIKLVTEQTDIENLLEGISEQLNFLGKLKAYSLDKKELSKQIDLDDLEDLDEYKSLSQYYDKIELSFIDRKVIEHYLKRFDNINQQSLGSKIFTDSAKNAKNQTYNKDVIIQNLIAALPSHRNTQSSRQDQLIQQYIKVHQELNHMKSIKQQLLNIAHRQEKLKMCAGLVALIGQFSFVGIGTYQIWSWDIVEPMAFFTQFCGSVYLSFQFFKYYNDYDNNTYLEWRKLEALKRIAKQKNFDLERLEFLEEEFKELDKQVKANALIHL</sequence>
<dbReference type="EMBL" id="LDAU01000198">
    <property type="protein sequence ID" value="KRW99996.1"/>
    <property type="molecule type" value="Genomic_DNA"/>
</dbReference>
<keyword evidence="3" id="KW-0813">Transport</keyword>
<keyword evidence="11" id="KW-0496">Mitochondrion</keyword>
<evidence type="ECO:0000256" key="1">
    <source>
        <dbReference type="ARBA" id="ARBA00004448"/>
    </source>
</evidence>
<dbReference type="GO" id="GO:1990246">
    <property type="term" value="C:uniplex complex"/>
    <property type="evidence" value="ECO:0007669"/>
    <property type="project" value="TreeGrafter"/>
</dbReference>
<dbReference type="AlphaFoldDB" id="A0A0V0QCN2"/>
<evidence type="ECO:0000313" key="19">
    <source>
        <dbReference type="Proteomes" id="UP000054937"/>
    </source>
</evidence>
<evidence type="ECO:0000256" key="14">
    <source>
        <dbReference type="ARBA" id="ARBA00036634"/>
    </source>
</evidence>
<dbReference type="InterPro" id="IPR039055">
    <property type="entry name" value="MCU_fam"/>
</dbReference>
<keyword evidence="19" id="KW-1185">Reference proteome</keyword>
<evidence type="ECO:0000256" key="9">
    <source>
        <dbReference type="ARBA" id="ARBA00022989"/>
    </source>
</evidence>
<keyword evidence="4" id="KW-0109">Calcium transport</keyword>
<evidence type="ECO:0000313" key="18">
    <source>
        <dbReference type="EMBL" id="KRW99996.1"/>
    </source>
</evidence>
<keyword evidence="6 16" id="KW-0812">Transmembrane</keyword>
<dbReference type="GO" id="GO:0015292">
    <property type="term" value="F:uniporter activity"/>
    <property type="evidence" value="ECO:0007669"/>
    <property type="project" value="TreeGrafter"/>
</dbReference>
<evidence type="ECO:0000256" key="10">
    <source>
        <dbReference type="ARBA" id="ARBA00023065"/>
    </source>
</evidence>
<feature type="transmembrane region" description="Helical" evidence="16">
    <location>
        <begin position="188"/>
        <end position="211"/>
    </location>
</feature>
<evidence type="ECO:0000259" key="17">
    <source>
        <dbReference type="Pfam" id="PF04678"/>
    </source>
</evidence>
<gene>
    <name evidence="18" type="ORF">PPERSA_05499</name>
</gene>
<dbReference type="OMA" id="HSKFSNY"/>
<keyword evidence="13" id="KW-0407">Ion channel</keyword>
<comment type="similarity">
    <text evidence="2">Belongs to the MCU (TC 1.A.77) family.</text>
</comment>
<keyword evidence="15" id="KW-0175">Coiled coil</keyword>
<keyword evidence="8" id="KW-0106">Calcium</keyword>
<dbReference type="GO" id="GO:0005262">
    <property type="term" value="F:calcium channel activity"/>
    <property type="evidence" value="ECO:0007669"/>
    <property type="project" value="UniProtKB-KW"/>
</dbReference>
<keyword evidence="5" id="KW-0107">Calcium channel</keyword>
<organism evidence="18 19">
    <name type="scientific">Pseudocohnilembus persalinus</name>
    <name type="common">Ciliate</name>
    <dbReference type="NCBI Taxonomy" id="266149"/>
    <lineage>
        <taxon>Eukaryota</taxon>
        <taxon>Sar</taxon>
        <taxon>Alveolata</taxon>
        <taxon>Ciliophora</taxon>
        <taxon>Intramacronucleata</taxon>
        <taxon>Oligohymenophorea</taxon>
        <taxon>Scuticociliatia</taxon>
        <taxon>Philasterida</taxon>
        <taxon>Pseudocohnilembidae</taxon>
        <taxon>Pseudocohnilembus</taxon>
    </lineage>
</organism>
<evidence type="ECO:0000256" key="7">
    <source>
        <dbReference type="ARBA" id="ARBA00022792"/>
    </source>
</evidence>
<protein>
    <recommendedName>
        <fullName evidence="17">Calcium uniporter protein C-terminal domain-containing protein</fullName>
    </recommendedName>
</protein>
<evidence type="ECO:0000256" key="4">
    <source>
        <dbReference type="ARBA" id="ARBA00022568"/>
    </source>
</evidence>
<keyword evidence="9 16" id="KW-1133">Transmembrane helix</keyword>
<dbReference type="OrthoDB" id="291964at2759"/>
<keyword evidence="12 16" id="KW-0472">Membrane</keyword>
<evidence type="ECO:0000256" key="16">
    <source>
        <dbReference type="SAM" id="Phobius"/>
    </source>
</evidence>
<keyword evidence="10" id="KW-0406">Ion transport</keyword>
<evidence type="ECO:0000256" key="8">
    <source>
        <dbReference type="ARBA" id="ARBA00022837"/>
    </source>
</evidence>
<dbReference type="InParanoid" id="A0A0V0QCN2"/>
<keyword evidence="7" id="KW-0999">Mitochondrion inner membrane</keyword>
<evidence type="ECO:0000256" key="2">
    <source>
        <dbReference type="ARBA" id="ARBA00005653"/>
    </source>
</evidence>
<dbReference type="GO" id="GO:0051560">
    <property type="term" value="P:mitochondrial calcium ion homeostasis"/>
    <property type="evidence" value="ECO:0007669"/>
    <property type="project" value="InterPro"/>
</dbReference>
<dbReference type="Pfam" id="PF04678">
    <property type="entry name" value="MCU"/>
    <property type="match status" value="1"/>
</dbReference>
<evidence type="ECO:0000256" key="12">
    <source>
        <dbReference type="ARBA" id="ARBA00023136"/>
    </source>
</evidence>
<comment type="catalytic activity">
    <reaction evidence="14">
        <text>Ca(2+)(in) = Ca(2+)(out)</text>
        <dbReference type="Rhea" id="RHEA:29671"/>
        <dbReference type="ChEBI" id="CHEBI:29108"/>
    </reaction>
</comment>
<name>A0A0V0QCN2_PSEPJ</name>
<reference evidence="18 19" key="1">
    <citation type="journal article" date="2015" name="Sci. Rep.">
        <title>Genome of the facultative scuticociliatosis pathogen Pseudocohnilembus persalinus provides insight into its virulence through horizontal gene transfer.</title>
        <authorList>
            <person name="Xiong J."/>
            <person name="Wang G."/>
            <person name="Cheng J."/>
            <person name="Tian M."/>
            <person name="Pan X."/>
            <person name="Warren A."/>
            <person name="Jiang C."/>
            <person name="Yuan D."/>
            <person name="Miao W."/>
        </authorList>
    </citation>
    <scope>NUCLEOTIDE SEQUENCE [LARGE SCALE GENOMIC DNA]</scope>
    <source>
        <strain evidence="18">36N120E</strain>
    </source>
</reference>
<comment type="caution">
    <text evidence="18">The sequence shown here is derived from an EMBL/GenBank/DDBJ whole genome shotgun (WGS) entry which is preliminary data.</text>
</comment>
<dbReference type="GO" id="GO:0036444">
    <property type="term" value="P:calcium import into the mitochondrion"/>
    <property type="evidence" value="ECO:0007669"/>
    <property type="project" value="TreeGrafter"/>
</dbReference>
<evidence type="ECO:0000256" key="11">
    <source>
        <dbReference type="ARBA" id="ARBA00023128"/>
    </source>
</evidence>
<evidence type="ECO:0000256" key="6">
    <source>
        <dbReference type="ARBA" id="ARBA00022692"/>
    </source>
</evidence>
<dbReference type="Proteomes" id="UP000054937">
    <property type="component" value="Unassembled WGS sequence"/>
</dbReference>
<feature type="coiled-coil region" evidence="15">
    <location>
        <begin position="254"/>
        <end position="281"/>
    </location>
</feature>
<accession>A0A0V0QCN2</accession>
<proteinExistence type="inferred from homology"/>
<feature type="domain" description="Calcium uniporter protein C-terminal" evidence="17">
    <location>
        <begin position="120"/>
        <end position="268"/>
    </location>
</feature>
<dbReference type="PANTHER" id="PTHR13462">
    <property type="entry name" value="CALCIUM UNIPORTER PROTEIN, MITOCHONDRIAL"/>
    <property type="match status" value="1"/>
</dbReference>
<evidence type="ECO:0000256" key="3">
    <source>
        <dbReference type="ARBA" id="ARBA00022448"/>
    </source>
</evidence>
<evidence type="ECO:0000256" key="5">
    <source>
        <dbReference type="ARBA" id="ARBA00022673"/>
    </source>
</evidence>
<dbReference type="PANTHER" id="PTHR13462:SF10">
    <property type="entry name" value="CALCIUM UNIPORTER PROTEIN, MITOCHONDRIAL"/>
    <property type="match status" value="1"/>
</dbReference>
<evidence type="ECO:0000256" key="13">
    <source>
        <dbReference type="ARBA" id="ARBA00023303"/>
    </source>
</evidence>
<comment type="subcellular location">
    <subcellularLocation>
        <location evidence="1">Mitochondrion inner membrane</location>
        <topology evidence="1">Multi-pass membrane protein</topology>
    </subcellularLocation>
</comment>
<evidence type="ECO:0000256" key="15">
    <source>
        <dbReference type="SAM" id="Coils"/>
    </source>
</evidence>